<name>A0AA90VFT9_9BACT</name>
<evidence type="ECO:0008006" key="3">
    <source>
        <dbReference type="Google" id="ProtNLM"/>
    </source>
</evidence>
<gene>
    <name evidence="1" type="ORF">F7D57_11795</name>
</gene>
<dbReference type="Gene3D" id="1.20.120.840">
    <property type="entry name" value="SusD-like, tetratrico peptide repeats domain"/>
    <property type="match status" value="1"/>
</dbReference>
<evidence type="ECO:0000313" key="1">
    <source>
        <dbReference type="EMBL" id="MQO10378.1"/>
    </source>
</evidence>
<reference evidence="2" key="1">
    <citation type="submission" date="2019-09" db="EMBL/GenBank/DDBJ databases">
        <title>Distinct polysaccharide growth profiles of human intestinal Prevotella copri isolates.</title>
        <authorList>
            <person name="Fehlner-Peach H."/>
            <person name="Magnabosco C."/>
            <person name="Raghavan V."/>
            <person name="Scher J.U."/>
            <person name="Tett A."/>
            <person name="Cox L.M."/>
            <person name="Gottsegen C."/>
            <person name="Watters A."/>
            <person name="Wiltshire- Gordon J.D."/>
            <person name="Segata N."/>
            <person name="Bonneau R."/>
            <person name="Littman D.R."/>
        </authorList>
    </citation>
    <scope>NUCLEOTIDE SEQUENCE [LARGE SCALE GENOMIC DNA]</scope>
    <source>
        <strain evidence="2">iA624</strain>
    </source>
</reference>
<dbReference type="Pfam" id="PF12771">
    <property type="entry name" value="SusD-like_2"/>
    <property type="match status" value="1"/>
</dbReference>
<dbReference type="SUPFAM" id="SSF48452">
    <property type="entry name" value="TPR-like"/>
    <property type="match status" value="1"/>
</dbReference>
<dbReference type="AlphaFoldDB" id="A0AA90VFT9"/>
<dbReference type="InterPro" id="IPR011990">
    <property type="entry name" value="TPR-like_helical_dom_sf"/>
</dbReference>
<sequence>MYNMYMTTAEVNFYLAEFATYGAITGDANTYFQKAVKSSVEEYDRMAGLNGIPYYGKTYDYDPNESVIDLQNGEIDKLLQKPAYTLTGDKDADLEKIFLQLEIHFNYQPRDMWVTARRSGVPEFNSTLLPRVDFTANNFAPSSIARRASISEILSTDVMKNILEESYKSQGFTAGAIDGKTLNSERVWQDQGAPQWGAGPNVK</sequence>
<dbReference type="EMBL" id="VZBP01000149">
    <property type="protein sequence ID" value="MQO10378.1"/>
    <property type="molecule type" value="Genomic_DNA"/>
</dbReference>
<evidence type="ECO:0000313" key="2">
    <source>
        <dbReference type="Proteomes" id="UP000405805"/>
    </source>
</evidence>
<organism evidence="1 2">
    <name type="scientific">Segatella copri</name>
    <dbReference type="NCBI Taxonomy" id="165179"/>
    <lineage>
        <taxon>Bacteria</taxon>
        <taxon>Pseudomonadati</taxon>
        <taxon>Bacteroidota</taxon>
        <taxon>Bacteroidia</taxon>
        <taxon>Bacteroidales</taxon>
        <taxon>Prevotellaceae</taxon>
        <taxon>Segatella</taxon>
    </lineage>
</organism>
<dbReference type="Proteomes" id="UP000405805">
    <property type="component" value="Unassembled WGS sequence"/>
</dbReference>
<protein>
    <recommendedName>
        <fullName evidence="3">SusD/RagB family nutrient-binding outer membrane lipoprotein</fullName>
    </recommendedName>
</protein>
<proteinExistence type="predicted"/>
<dbReference type="InterPro" id="IPR041662">
    <property type="entry name" value="SusD-like_2"/>
</dbReference>
<accession>A0AA90VFT9</accession>
<comment type="caution">
    <text evidence="1">The sequence shown here is derived from an EMBL/GenBank/DDBJ whole genome shotgun (WGS) entry which is preliminary data.</text>
</comment>